<evidence type="ECO:0000256" key="8">
    <source>
        <dbReference type="ARBA" id="ARBA00022553"/>
    </source>
</evidence>
<dbReference type="SFLD" id="SFLDG00002">
    <property type="entry name" value="C1.7:_P-type_atpase_like"/>
    <property type="match status" value="1"/>
</dbReference>
<keyword evidence="8" id="KW-0597">Phosphoprotein</keyword>
<evidence type="ECO:0000256" key="10">
    <source>
        <dbReference type="ARBA" id="ARBA00022741"/>
    </source>
</evidence>
<dbReference type="PROSITE" id="PS00154">
    <property type="entry name" value="ATPASE_E1_E2"/>
    <property type="match status" value="1"/>
</dbReference>
<dbReference type="EMBL" id="JACHHV010000004">
    <property type="protein sequence ID" value="MBB5887528.1"/>
    <property type="molecule type" value="Genomic_DNA"/>
</dbReference>
<feature type="transmembrane region" description="Helical" evidence="18">
    <location>
        <begin position="286"/>
        <end position="305"/>
    </location>
</feature>
<dbReference type="SUPFAM" id="SSF81660">
    <property type="entry name" value="Metal cation-transporting ATPase, ATP-binding domain N"/>
    <property type="match status" value="1"/>
</dbReference>
<keyword evidence="10" id="KW-0547">Nucleotide-binding</keyword>
<keyword evidence="15 18" id="KW-0472">Membrane</keyword>
<proteinExistence type="inferred from homology"/>
<evidence type="ECO:0000256" key="3">
    <source>
        <dbReference type="ARBA" id="ARBA00008746"/>
    </source>
</evidence>
<evidence type="ECO:0000256" key="9">
    <source>
        <dbReference type="ARBA" id="ARBA00022692"/>
    </source>
</evidence>
<dbReference type="GO" id="GO:0016887">
    <property type="term" value="F:ATP hydrolysis activity"/>
    <property type="evidence" value="ECO:0007669"/>
    <property type="project" value="InterPro"/>
</dbReference>
<feature type="transmembrane region" description="Helical" evidence="18">
    <location>
        <begin position="804"/>
        <end position="828"/>
    </location>
</feature>
<dbReference type="Pfam" id="PF13246">
    <property type="entry name" value="Cation_ATPase"/>
    <property type="match status" value="1"/>
</dbReference>
<comment type="caution">
    <text evidence="20">The sequence shown here is derived from an EMBL/GenBank/DDBJ whole genome shotgun (WGS) entry which is preliminary data.</text>
</comment>
<dbReference type="GO" id="GO:0005524">
    <property type="term" value="F:ATP binding"/>
    <property type="evidence" value="ECO:0007669"/>
    <property type="project" value="UniProtKB-KW"/>
</dbReference>
<comment type="catalytic activity">
    <reaction evidence="17">
        <text>Mg(2+)(out) + ATP + H2O = Mg(2+)(in) + ADP + phosphate + H(+)</text>
        <dbReference type="Rhea" id="RHEA:10260"/>
        <dbReference type="ChEBI" id="CHEBI:15377"/>
        <dbReference type="ChEBI" id="CHEBI:15378"/>
        <dbReference type="ChEBI" id="CHEBI:18420"/>
        <dbReference type="ChEBI" id="CHEBI:30616"/>
        <dbReference type="ChEBI" id="CHEBI:43474"/>
        <dbReference type="ChEBI" id="CHEBI:456216"/>
        <dbReference type="EC" id="7.2.2.14"/>
    </reaction>
</comment>
<feature type="transmembrane region" description="Helical" evidence="18">
    <location>
        <begin position="739"/>
        <end position="760"/>
    </location>
</feature>
<dbReference type="InterPro" id="IPR036412">
    <property type="entry name" value="HAD-like_sf"/>
</dbReference>
<dbReference type="InterPro" id="IPR006415">
    <property type="entry name" value="P-type_ATPase_IIIB"/>
</dbReference>
<dbReference type="PANTHER" id="PTHR42861">
    <property type="entry name" value="CALCIUM-TRANSPORTING ATPASE"/>
    <property type="match status" value="1"/>
</dbReference>
<dbReference type="SUPFAM" id="SSF81665">
    <property type="entry name" value="Calcium ATPase, transmembrane domain M"/>
    <property type="match status" value="1"/>
</dbReference>
<dbReference type="InterPro" id="IPR006068">
    <property type="entry name" value="ATPase_P-typ_cation-transptr_C"/>
</dbReference>
<keyword evidence="11" id="KW-0067">ATP-binding</keyword>
<dbReference type="CDD" id="cd02077">
    <property type="entry name" value="P-type_ATPase_Mg"/>
    <property type="match status" value="1"/>
</dbReference>
<evidence type="ECO:0000256" key="2">
    <source>
        <dbReference type="ARBA" id="ARBA00004429"/>
    </source>
</evidence>
<keyword evidence="13" id="KW-1278">Translocase</keyword>
<dbReference type="Gene3D" id="3.40.1110.10">
    <property type="entry name" value="Calcium-transporting ATPase, cytoplasmic domain N"/>
    <property type="match status" value="1"/>
</dbReference>
<evidence type="ECO:0000313" key="21">
    <source>
        <dbReference type="Proteomes" id="UP000562464"/>
    </source>
</evidence>
<keyword evidence="7" id="KW-0997">Cell inner membrane</keyword>
<dbReference type="InterPro" id="IPR059000">
    <property type="entry name" value="ATPase_P-type_domA"/>
</dbReference>
<dbReference type="InterPro" id="IPR023214">
    <property type="entry name" value="HAD_sf"/>
</dbReference>
<evidence type="ECO:0000256" key="16">
    <source>
        <dbReference type="ARBA" id="ARBA00029806"/>
    </source>
</evidence>
<keyword evidence="6" id="KW-1003">Cell membrane</keyword>
<dbReference type="InterPro" id="IPR001757">
    <property type="entry name" value="P_typ_ATPase"/>
</dbReference>
<dbReference type="SFLD" id="SFLDF00027">
    <property type="entry name" value="p-type_atpase"/>
    <property type="match status" value="1"/>
</dbReference>
<reference evidence="20 21" key="1">
    <citation type="submission" date="2020-08" db="EMBL/GenBank/DDBJ databases">
        <title>Genomic Encyclopedia of Type Strains, Phase IV (KMG-IV): sequencing the most valuable type-strain genomes for metagenomic binning, comparative biology and taxonomic classification.</title>
        <authorList>
            <person name="Goeker M."/>
        </authorList>
    </citation>
    <scope>NUCLEOTIDE SEQUENCE [LARGE SCALE GENOMIC DNA]</scope>
    <source>
        <strain evidence="20 21">DSM 14925</strain>
    </source>
</reference>
<keyword evidence="21" id="KW-1185">Reference proteome</keyword>
<comment type="function">
    <text evidence="1">Mediates magnesium influx to the cytosol.</text>
</comment>
<evidence type="ECO:0000256" key="13">
    <source>
        <dbReference type="ARBA" id="ARBA00022967"/>
    </source>
</evidence>
<dbReference type="SUPFAM" id="SSF81653">
    <property type="entry name" value="Calcium ATPase, transduction domain A"/>
    <property type="match status" value="1"/>
</dbReference>
<dbReference type="Pfam" id="PF00122">
    <property type="entry name" value="E1-E2_ATPase"/>
    <property type="match status" value="1"/>
</dbReference>
<evidence type="ECO:0000256" key="1">
    <source>
        <dbReference type="ARBA" id="ARBA00003954"/>
    </source>
</evidence>
<comment type="similarity">
    <text evidence="3">Belongs to the cation transport ATPase (P-type) (TC 3.A.3) family. Type IIIB subfamily.</text>
</comment>
<evidence type="ECO:0000256" key="5">
    <source>
        <dbReference type="ARBA" id="ARBA00013555"/>
    </source>
</evidence>
<dbReference type="InterPro" id="IPR023298">
    <property type="entry name" value="ATPase_P-typ_TM_dom_sf"/>
</dbReference>
<evidence type="ECO:0000256" key="14">
    <source>
        <dbReference type="ARBA" id="ARBA00022989"/>
    </source>
</evidence>
<feature type="transmembrane region" description="Helical" evidence="18">
    <location>
        <begin position="67"/>
        <end position="86"/>
    </location>
</feature>
<dbReference type="NCBIfam" id="TIGR01494">
    <property type="entry name" value="ATPase_P-type"/>
    <property type="match status" value="3"/>
</dbReference>
<protein>
    <recommendedName>
        <fullName evidence="5">Magnesium-transporting ATPase, P-type 1</fullName>
        <ecNumber evidence="4">7.2.2.14</ecNumber>
    </recommendedName>
    <alternativeName>
        <fullName evidence="16">Mg(2+) transport ATPase, P-type 1</fullName>
    </alternativeName>
</protein>
<name>A0A841C716_9LACT</name>
<evidence type="ECO:0000256" key="18">
    <source>
        <dbReference type="SAM" id="Phobius"/>
    </source>
</evidence>
<keyword evidence="14 18" id="KW-1133">Transmembrane helix</keyword>
<dbReference type="EC" id="7.2.2.14" evidence="4"/>
<dbReference type="SFLD" id="SFLDS00003">
    <property type="entry name" value="Haloacid_Dehalogenase"/>
    <property type="match status" value="1"/>
</dbReference>
<gene>
    <name evidence="20" type="ORF">HNQ37_000399</name>
</gene>
<dbReference type="Gene3D" id="1.20.1110.10">
    <property type="entry name" value="Calcium-transporting ATPase, transmembrane domain"/>
    <property type="match status" value="1"/>
</dbReference>
<dbReference type="RefSeq" id="WP_183538796.1">
    <property type="nucleotide sequence ID" value="NZ_DASWOY010000021.1"/>
</dbReference>
<dbReference type="Gene3D" id="2.70.150.10">
    <property type="entry name" value="Calcium-transporting ATPase, cytoplasmic transduction domain A"/>
    <property type="match status" value="1"/>
</dbReference>
<dbReference type="InterPro" id="IPR004014">
    <property type="entry name" value="ATPase_P-typ_cation-transptr_N"/>
</dbReference>
<dbReference type="InterPro" id="IPR008250">
    <property type="entry name" value="ATPase_P-typ_transduc_dom_A_sf"/>
</dbReference>
<dbReference type="SMART" id="SM00831">
    <property type="entry name" value="Cation_ATPase_N"/>
    <property type="match status" value="1"/>
</dbReference>
<dbReference type="GO" id="GO:0005886">
    <property type="term" value="C:plasma membrane"/>
    <property type="evidence" value="ECO:0007669"/>
    <property type="project" value="UniProtKB-SubCell"/>
</dbReference>
<dbReference type="Pfam" id="PF00689">
    <property type="entry name" value="Cation_ATPase_C"/>
    <property type="match status" value="1"/>
</dbReference>
<dbReference type="SUPFAM" id="SSF56784">
    <property type="entry name" value="HAD-like"/>
    <property type="match status" value="1"/>
</dbReference>
<dbReference type="PRINTS" id="PR01836">
    <property type="entry name" value="MGATPASE"/>
</dbReference>
<sequence>MQKKIKNKKNNNLTMLAQFNREELFTKLETTFAGLPSNIAKERLEEYGPNIIAAQKLTPAYIILWHAFRNPFSLVLAFLAIVSLLTGQIEPAIYMCVMIVLSASVSFVQEYKSEKASNALREMIENTTNVKRDGEYREVPMDEIVPGDIIRLQTGDMIPADSVLLESKDLFVNQSSLTGESYPVEKRIPESFEGDEQIDLSNISSIDAPNVLFMGTDVLSGNGEILIVKTGSQTMFGDIAAKSSNSARVQSAFDKGLNRISRLLMIMVIILFPIVFIINWTTKDSALDAFFFAIAVAVGLTPEMLPMVVNTNLAKGAVALSKKKVIVKQLSAIQNLGSMNILCTDKTGTITEDRVVMMSYVGPLGEKKRHVLHAAFINSYFQTGWKNLMDVAIIQYFNKHPREFDYSRMEKVDELPFDFSRRRLSVVVREDDRILMVTKGAVEEMESICTHMRVNGVDVPITPEKREAFRQVNSEMNLDGMRVLTVAQRILTEDELENFDQSSEKNMTMIGFLGFLDPAKESAKAAISSLHDHGITVKVLTGDNAIVAKKVCADVGIPIEKYYLGTDVDQMDDQTLFEAAMEAHLFAKLSPLQKSRIIETLRKVHTVGFMGDGINDAPALRAADVGISVDTAADITKDASTIILLEKSLQVLETGVIEGRKVFSNMMKYIRITLSSNFGNVFSVLVASAFLPFLPMLSTQLLTLNLIYDISQLTTPWDNVDSEEIIHPVQWGTRGLAKFALILGPISSIFDITTFAILWFILGYHSMHQSPLFQAGWFIESLATQAMAFHILRTRKLPFIKSRAALPIFLSTIGAFVVGGIMISTPLGNIISLNHVESRFLFWWVSIIIAYILVLQFGKWIYYKNNPEF</sequence>
<organism evidence="20 21">
    <name type="scientific">Lactovum miscens</name>
    <dbReference type="NCBI Taxonomy" id="190387"/>
    <lineage>
        <taxon>Bacteria</taxon>
        <taxon>Bacillati</taxon>
        <taxon>Bacillota</taxon>
        <taxon>Bacilli</taxon>
        <taxon>Lactobacillales</taxon>
        <taxon>Streptococcaceae</taxon>
        <taxon>Lactovum</taxon>
    </lineage>
</organism>
<dbReference type="Proteomes" id="UP000562464">
    <property type="component" value="Unassembled WGS sequence"/>
</dbReference>
<dbReference type="GO" id="GO:0015444">
    <property type="term" value="F:P-type magnesium transporter activity"/>
    <property type="evidence" value="ECO:0007669"/>
    <property type="project" value="UniProtKB-EC"/>
</dbReference>
<dbReference type="NCBIfam" id="NF011702">
    <property type="entry name" value="PRK15122.1"/>
    <property type="match status" value="1"/>
</dbReference>
<dbReference type="NCBIfam" id="TIGR01524">
    <property type="entry name" value="ATPase-IIIB_Mg"/>
    <property type="match status" value="1"/>
</dbReference>
<feature type="transmembrane region" description="Helical" evidence="18">
    <location>
        <begin position="263"/>
        <end position="280"/>
    </location>
</feature>
<keyword evidence="9 18" id="KW-0812">Transmembrane</keyword>
<comment type="subcellular location">
    <subcellularLocation>
        <location evidence="2">Cell inner membrane</location>
        <topology evidence="2">Multi-pass membrane protein</topology>
    </subcellularLocation>
</comment>
<evidence type="ECO:0000256" key="6">
    <source>
        <dbReference type="ARBA" id="ARBA00022475"/>
    </source>
</evidence>
<evidence type="ECO:0000256" key="15">
    <source>
        <dbReference type="ARBA" id="ARBA00023136"/>
    </source>
</evidence>
<evidence type="ECO:0000256" key="11">
    <source>
        <dbReference type="ARBA" id="ARBA00022840"/>
    </source>
</evidence>
<evidence type="ECO:0000256" key="12">
    <source>
        <dbReference type="ARBA" id="ARBA00022842"/>
    </source>
</evidence>
<dbReference type="Pfam" id="PF00690">
    <property type="entry name" value="Cation_ATPase_N"/>
    <property type="match status" value="1"/>
</dbReference>
<dbReference type="Gene3D" id="3.40.50.1000">
    <property type="entry name" value="HAD superfamily/HAD-like"/>
    <property type="match status" value="1"/>
</dbReference>
<feature type="domain" description="Cation-transporting P-type ATPase N-terminal" evidence="19">
    <location>
        <begin position="15"/>
        <end position="88"/>
    </location>
</feature>
<dbReference type="AlphaFoldDB" id="A0A841C716"/>
<dbReference type="InterPro" id="IPR023299">
    <property type="entry name" value="ATPase_P-typ_cyto_dom_N"/>
</dbReference>
<dbReference type="InterPro" id="IPR018303">
    <property type="entry name" value="ATPase_P-typ_P_site"/>
</dbReference>
<keyword evidence="12" id="KW-0460">Magnesium</keyword>
<evidence type="ECO:0000256" key="17">
    <source>
        <dbReference type="ARBA" id="ARBA00047295"/>
    </source>
</evidence>
<dbReference type="InterPro" id="IPR044492">
    <property type="entry name" value="P_typ_ATPase_HD_dom"/>
</dbReference>
<evidence type="ECO:0000313" key="20">
    <source>
        <dbReference type="EMBL" id="MBB5887528.1"/>
    </source>
</evidence>
<evidence type="ECO:0000256" key="4">
    <source>
        <dbReference type="ARBA" id="ARBA00012786"/>
    </source>
</evidence>
<feature type="transmembrane region" description="Helical" evidence="18">
    <location>
        <begin position="92"/>
        <end position="111"/>
    </location>
</feature>
<evidence type="ECO:0000256" key="7">
    <source>
        <dbReference type="ARBA" id="ARBA00022519"/>
    </source>
</evidence>
<evidence type="ECO:0000259" key="19">
    <source>
        <dbReference type="SMART" id="SM00831"/>
    </source>
</evidence>
<feature type="transmembrane region" description="Helical" evidence="18">
    <location>
        <begin position="840"/>
        <end position="863"/>
    </location>
</feature>
<accession>A0A841C716</accession>
<feature type="transmembrane region" description="Helical" evidence="18">
    <location>
        <begin position="669"/>
        <end position="694"/>
    </location>
</feature>